<dbReference type="EMBL" id="VFSU01000030">
    <property type="protein sequence ID" value="TPE59417.1"/>
    <property type="molecule type" value="Genomic_DNA"/>
</dbReference>
<keyword evidence="2" id="KW-0472">Membrane</keyword>
<keyword evidence="2" id="KW-0812">Transmembrane</keyword>
<accession>A0A501XGH5</accession>
<feature type="region of interest" description="Disordered" evidence="1">
    <location>
        <begin position="183"/>
        <end position="205"/>
    </location>
</feature>
<reference evidence="3 4" key="1">
    <citation type="submission" date="2019-06" db="EMBL/GenBank/DDBJ databases">
        <authorList>
            <person name="Lee I."/>
            <person name="Jang G.I."/>
            <person name="Hwang C.Y."/>
        </authorList>
    </citation>
    <scope>NUCLEOTIDE SEQUENCE [LARGE SCALE GENOMIC DNA]</scope>
    <source>
        <strain evidence="3 4">PAMC 28131</strain>
    </source>
</reference>
<gene>
    <name evidence="3" type="ORF">FJQ54_13045</name>
</gene>
<evidence type="ECO:0000256" key="1">
    <source>
        <dbReference type="SAM" id="MobiDB-lite"/>
    </source>
</evidence>
<organism evidence="3 4">
    <name type="scientific">Sandaracinobacter neustonicus</name>
    <dbReference type="NCBI Taxonomy" id="1715348"/>
    <lineage>
        <taxon>Bacteria</taxon>
        <taxon>Pseudomonadati</taxon>
        <taxon>Pseudomonadota</taxon>
        <taxon>Alphaproteobacteria</taxon>
        <taxon>Sphingomonadales</taxon>
        <taxon>Sphingosinicellaceae</taxon>
        <taxon>Sandaracinobacter</taxon>
    </lineage>
</organism>
<feature type="transmembrane region" description="Helical" evidence="2">
    <location>
        <begin position="155"/>
        <end position="175"/>
    </location>
</feature>
<sequence length="205" mass="22132">MVTNDRSEIAHLIRDLRSEAASYNRQWHVWLGLASGGGAVAILSFAANLPDPDFALRRLLPTLVAFTSGIVFSGFALFAASRRISSLEGHHAAAFTRGELDDAIKKIPIMMSAPASLAYEHNAARNRLTKEREQSHQEAEAEWKFHLKWKAASRLFIGLAVVGFVAGLVLPLVHIGTGGNFAPPPSGEVATGDSPSPRTPTKKVQ</sequence>
<dbReference type="OrthoDB" id="9854902at2"/>
<dbReference type="Proteomes" id="UP000319897">
    <property type="component" value="Unassembled WGS sequence"/>
</dbReference>
<dbReference type="AlphaFoldDB" id="A0A501XGH5"/>
<keyword evidence="2" id="KW-1133">Transmembrane helix</keyword>
<proteinExistence type="predicted"/>
<keyword evidence="4" id="KW-1185">Reference proteome</keyword>
<evidence type="ECO:0000256" key="2">
    <source>
        <dbReference type="SAM" id="Phobius"/>
    </source>
</evidence>
<protein>
    <submittedName>
        <fullName evidence="3">Uncharacterized protein</fullName>
    </submittedName>
</protein>
<comment type="caution">
    <text evidence="3">The sequence shown here is derived from an EMBL/GenBank/DDBJ whole genome shotgun (WGS) entry which is preliminary data.</text>
</comment>
<evidence type="ECO:0000313" key="3">
    <source>
        <dbReference type="EMBL" id="TPE59417.1"/>
    </source>
</evidence>
<name>A0A501XGH5_9SPHN</name>
<evidence type="ECO:0000313" key="4">
    <source>
        <dbReference type="Proteomes" id="UP000319897"/>
    </source>
</evidence>
<dbReference type="RefSeq" id="WP_140928864.1">
    <property type="nucleotide sequence ID" value="NZ_VFSU01000030.1"/>
</dbReference>
<feature type="transmembrane region" description="Helical" evidence="2">
    <location>
        <begin position="27"/>
        <end position="47"/>
    </location>
</feature>
<feature type="transmembrane region" description="Helical" evidence="2">
    <location>
        <begin position="59"/>
        <end position="80"/>
    </location>
</feature>